<dbReference type="PANTHER" id="PTHR33055">
    <property type="entry name" value="TRANSPOSASE FOR INSERTION SEQUENCE ELEMENT IS1111A"/>
    <property type="match status" value="1"/>
</dbReference>
<dbReference type="GO" id="GO:0004803">
    <property type="term" value="F:transposase activity"/>
    <property type="evidence" value="ECO:0007669"/>
    <property type="project" value="InterPro"/>
</dbReference>
<dbReference type="GO" id="GO:0003677">
    <property type="term" value="F:DNA binding"/>
    <property type="evidence" value="ECO:0007669"/>
    <property type="project" value="InterPro"/>
</dbReference>
<organism evidence="2">
    <name type="scientific">Rhodococcus sp. NS1</name>
    <dbReference type="NCBI Taxonomy" id="402236"/>
    <lineage>
        <taxon>Bacteria</taxon>
        <taxon>Bacillati</taxon>
        <taxon>Actinomycetota</taxon>
        <taxon>Actinomycetes</taxon>
        <taxon>Mycobacteriales</taxon>
        <taxon>Nocardiaceae</taxon>
        <taxon>Rhodococcus</taxon>
    </lineage>
</organism>
<gene>
    <name evidence="2" type="ORF">LRS1606.331</name>
</gene>
<reference evidence="2" key="1">
    <citation type="submission" date="2014-03" db="EMBL/GenBank/DDBJ databases">
        <authorList>
            <person name="Zhang G."/>
            <person name="Zhu L."/>
            <person name="Fang P."/>
        </authorList>
    </citation>
    <scope>NUCLEOTIDE SEQUENCE</scope>
    <source>
        <strain evidence="2">NS1</strain>
        <plasmid evidence="2">pNSL1</plasmid>
    </source>
</reference>
<sequence>MRQPGAAAVVARIRTCSRFPGKRRATVYVGVPRSRRRSRRRHLHELDPAWRPPTKLDRTSAFDKMGVHVATFSGLVADLALCLVEHLRRLAVEIDELAAEVTSRTTMLAPSLLAIPGCAALTAAKILGETAGIDRFRSKDSFARHNGTAPQPVWSSNHARHRLSRTGNRQLNAAIHWIVLTQARCHEDGRRWCGICPVRSSAWQGRVHVGCELVSELNTLLRNDLVTRTPARHGSSPRRCSTSPWTGMTTFPVWASPSCADRMGARSRHRG</sequence>
<dbReference type="Pfam" id="PF02371">
    <property type="entry name" value="Transposase_20"/>
    <property type="match status" value="1"/>
</dbReference>
<accession>A0A097SQH4</accession>
<protein>
    <recommendedName>
        <fullName evidence="1">Transposase IS116/IS110/IS902 C-terminal domain-containing protein</fullName>
    </recommendedName>
</protein>
<dbReference type="EMBL" id="KJ605395">
    <property type="protein sequence ID" value="AIU93765.1"/>
    <property type="molecule type" value="Genomic_DNA"/>
</dbReference>
<evidence type="ECO:0000313" key="2">
    <source>
        <dbReference type="EMBL" id="AIU93765.1"/>
    </source>
</evidence>
<feature type="domain" description="Transposase IS116/IS110/IS902 C-terminal" evidence="1">
    <location>
        <begin position="112"/>
        <end position="188"/>
    </location>
</feature>
<dbReference type="GO" id="GO:0006313">
    <property type="term" value="P:DNA transposition"/>
    <property type="evidence" value="ECO:0007669"/>
    <property type="project" value="InterPro"/>
</dbReference>
<proteinExistence type="predicted"/>
<dbReference type="AlphaFoldDB" id="A0A097SQH4"/>
<evidence type="ECO:0000259" key="1">
    <source>
        <dbReference type="Pfam" id="PF02371"/>
    </source>
</evidence>
<dbReference type="InterPro" id="IPR047650">
    <property type="entry name" value="Transpos_IS110"/>
</dbReference>
<keyword evidence="2" id="KW-0614">Plasmid</keyword>
<dbReference type="InterPro" id="IPR003346">
    <property type="entry name" value="Transposase_20"/>
</dbReference>
<dbReference type="PANTHER" id="PTHR33055:SF16">
    <property type="entry name" value="TRANSPOSASE FOR INSERTION SEQUENCE ELEMENT IS1547"/>
    <property type="match status" value="1"/>
</dbReference>
<geneLocation type="plasmid" evidence="2">
    <name>pNSL1</name>
</geneLocation>
<name>A0A097SQH4_9NOCA</name>